<gene>
    <name evidence="9" type="primary">11425976</name>
    <name evidence="8" type="ordered locus">MTR_5g078250</name>
</gene>
<dbReference type="Gene3D" id="2.40.50.140">
    <property type="entry name" value="Nucleic acid-binding proteins"/>
    <property type="match status" value="3"/>
</dbReference>
<dbReference type="STRING" id="3880.G7K1P7"/>
<dbReference type="GO" id="GO:0051321">
    <property type="term" value="P:meiotic cell cycle"/>
    <property type="evidence" value="ECO:0000318"/>
    <property type="project" value="GO_Central"/>
</dbReference>
<dbReference type="InterPro" id="IPR012340">
    <property type="entry name" value="NA-bd_OB-fold"/>
</dbReference>
<dbReference type="AlphaFoldDB" id="G7K1P7"/>
<dbReference type="InterPro" id="IPR003871">
    <property type="entry name" value="RFA1B/D_OB_1st"/>
</dbReference>
<dbReference type="Pfam" id="PF08646">
    <property type="entry name" value="Rep_fac-A_C"/>
    <property type="match status" value="1"/>
</dbReference>
<name>G7K1P7_MEDTR</name>
<dbReference type="SUPFAM" id="SSF50249">
    <property type="entry name" value="Nucleic acid-binding proteins"/>
    <property type="match status" value="3"/>
</dbReference>
<comment type="similarity">
    <text evidence="1">Belongs to the replication factor A protein 1 family.</text>
</comment>
<dbReference type="OMA" id="NDIMITF"/>
<dbReference type="GO" id="GO:0006260">
    <property type="term" value="P:DNA replication"/>
    <property type="evidence" value="ECO:0000318"/>
    <property type="project" value="GO_Central"/>
</dbReference>
<reference evidence="8 10" key="2">
    <citation type="journal article" date="2014" name="BMC Genomics">
        <title>An improved genome release (version Mt4.0) for the model legume Medicago truncatula.</title>
        <authorList>
            <person name="Tang H."/>
            <person name="Krishnakumar V."/>
            <person name="Bidwell S."/>
            <person name="Rosen B."/>
            <person name="Chan A."/>
            <person name="Zhou S."/>
            <person name="Gentzbittel L."/>
            <person name="Childs K.L."/>
            <person name="Yandell M."/>
            <person name="Gundlach H."/>
            <person name="Mayer K.F."/>
            <person name="Schwartz D.C."/>
            <person name="Town C.D."/>
        </authorList>
    </citation>
    <scope>GENOME REANNOTATION</scope>
    <source>
        <strain evidence="9 10">cv. Jemalong A17</strain>
    </source>
</reference>
<evidence type="ECO:0000313" key="9">
    <source>
        <dbReference type="EnsemblPlants" id="AES99245"/>
    </source>
</evidence>
<feature type="domain" description="Replication protein A 70 kDa DNA-binding subunit B/D first OB fold" evidence="6">
    <location>
        <begin position="5"/>
        <end position="110"/>
    </location>
</feature>
<dbReference type="GO" id="GO:0007004">
    <property type="term" value="P:telomere maintenance via telomerase"/>
    <property type="evidence" value="ECO:0000318"/>
    <property type="project" value="GO_Central"/>
</dbReference>
<keyword evidence="5" id="KW-0238">DNA-binding</keyword>
<dbReference type="GO" id="GO:0003684">
    <property type="term" value="F:damaged DNA binding"/>
    <property type="evidence" value="ECO:0000318"/>
    <property type="project" value="GO_Central"/>
</dbReference>
<evidence type="ECO:0000313" key="10">
    <source>
        <dbReference type="Proteomes" id="UP000002051"/>
    </source>
</evidence>
<dbReference type="KEGG" id="mtr:11425976"/>
<keyword evidence="4" id="KW-0862">Zinc</keyword>
<dbReference type="CDD" id="cd04476">
    <property type="entry name" value="RPA1_DBD_C"/>
    <property type="match status" value="1"/>
</dbReference>
<dbReference type="GO" id="GO:0043047">
    <property type="term" value="F:single-stranded telomeric DNA binding"/>
    <property type="evidence" value="ECO:0000318"/>
    <property type="project" value="GO_Central"/>
</dbReference>
<evidence type="ECO:0000259" key="7">
    <source>
        <dbReference type="Pfam" id="PF08646"/>
    </source>
</evidence>
<dbReference type="InterPro" id="IPR047192">
    <property type="entry name" value="Euk_RPA1_DBD_C"/>
</dbReference>
<reference evidence="8 10" key="1">
    <citation type="journal article" date="2011" name="Nature">
        <title>The Medicago genome provides insight into the evolution of rhizobial symbioses.</title>
        <authorList>
            <person name="Young N.D."/>
            <person name="Debelle F."/>
            <person name="Oldroyd G.E."/>
            <person name="Geurts R."/>
            <person name="Cannon S.B."/>
            <person name="Udvardi M.K."/>
            <person name="Benedito V.A."/>
            <person name="Mayer K.F."/>
            <person name="Gouzy J."/>
            <person name="Schoof H."/>
            <person name="Van de Peer Y."/>
            <person name="Proost S."/>
            <person name="Cook D.R."/>
            <person name="Meyers B.C."/>
            <person name="Spannagl M."/>
            <person name="Cheung F."/>
            <person name="De Mita S."/>
            <person name="Krishnakumar V."/>
            <person name="Gundlach H."/>
            <person name="Zhou S."/>
            <person name="Mudge J."/>
            <person name="Bharti A.K."/>
            <person name="Murray J.D."/>
            <person name="Naoumkina M.A."/>
            <person name="Rosen B."/>
            <person name="Silverstein K.A."/>
            <person name="Tang H."/>
            <person name="Rombauts S."/>
            <person name="Zhao P.X."/>
            <person name="Zhou P."/>
            <person name="Barbe V."/>
            <person name="Bardou P."/>
            <person name="Bechner M."/>
            <person name="Bellec A."/>
            <person name="Berger A."/>
            <person name="Berges H."/>
            <person name="Bidwell S."/>
            <person name="Bisseling T."/>
            <person name="Choisne N."/>
            <person name="Couloux A."/>
            <person name="Denny R."/>
            <person name="Deshpande S."/>
            <person name="Dai X."/>
            <person name="Doyle J.J."/>
            <person name="Dudez A.M."/>
            <person name="Farmer A.D."/>
            <person name="Fouteau S."/>
            <person name="Franken C."/>
            <person name="Gibelin C."/>
            <person name="Gish J."/>
            <person name="Goldstein S."/>
            <person name="Gonzalez A.J."/>
            <person name="Green P.J."/>
            <person name="Hallab A."/>
            <person name="Hartog M."/>
            <person name="Hua A."/>
            <person name="Humphray S.J."/>
            <person name="Jeong D.H."/>
            <person name="Jing Y."/>
            <person name="Jocker A."/>
            <person name="Kenton S.M."/>
            <person name="Kim D.J."/>
            <person name="Klee K."/>
            <person name="Lai H."/>
            <person name="Lang C."/>
            <person name="Lin S."/>
            <person name="Macmil S.L."/>
            <person name="Magdelenat G."/>
            <person name="Matthews L."/>
            <person name="McCorrison J."/>
            <person name="Monaghan E.L."/>
            <person name="Mun J.H."/>
            <person name="Najar F.Z."/>
            <person name="Nicholson C."/>
            <person name="Noirot C."/>
            <person name="O'Bleness M."/>
            <person name="Paule C.R."/>
            <person name="Poulain J."/>
            <person name="Prion F."/>
            <person name="Qin B."/>
            <person name="Qu C."/>
            <person name="Retzel E.F."/>
            <person name="Riddle C."/>
            <person name="Sallet E."/>
            <person name="Samain S."/>
            <person name="Samson N."/>
            <person name="Sanders I."/>
            <person name="Saurat O."/>
            <person name="Scarpelli C."/>
            <person name="Schiex T."/>
            <person name="Segurens B."/>
            <person name="Severin A.J."/>
            <person name="Sherrier D.J."/>
            <person name="Shi R."/>
            <person name="Sims S."/>
            <person name="Singer S.R."/>
            <person name="Sinharoy S."/>
            <person name="Sterck L."/>
            <person name="Viollet A."/>
            <person name="Wang B.B."/>
            <person name="Wang K."/>
            <person name="Wang M."/>
            <person name="Wang X."/>
            <person name="Warfsmann J."/>
            <person name="Weissenbach J."/>
            <person name="White D.D."/>
            <person name="White J.D."/>
            <person name="Wiley G.B."/>
            <person name="Wincker P."/>
            <person name="Xing Y."/>
            <person name="Yang L."/>
            <person name="Yao Z."/>
            <person name="Ying F."/>
            <person name="Zhai J."/>
            <person name="Zhou L."/>
            <person name="Zuber A."/>
            <person name="Denarie J."/>
            <person name="Dixon R.A."/>
            <person name="May G.D."/>
            <person name="Schwartz D.C."/>
            <person name="Rogers J."/>
            <person name="Quetier F."/>
            <person name="Town C.D."/>
            <person name="Roe B.A."/>
        </authorList>
    </citation>
    <scope>NUCLEOTIDE SEQUENCE [LARGE SCALE GENOMIC DNA]</scope>
    <source>
        <strain evidence="8">A17</strain>
        <strain evidence="9 10">cv. Jemalong A17</strain>
    </source>
</reference>
<accession>G7K1P7</accession>
<dbReference type="GO" id="GO:0000724">
    <property type="term" value="P:double-strand break repair via homologous recombination"/>
    <property type="evidence" value="ECO:0000318"/>
    <property type="project" value="GO_Central"/>
</dbReference>
<dbReference type="InterPro" id="IPR013955">
    <property type="entry name" value="Rep_factor-A_C"/>
</dbReference>
<evidence type="ECO:0000313" key="8">
    <source>
        <dbReference type="EMBL" id="AES99245.1"/>
    </source>
</evidence>
<dbReference type="OrthoDB" id="1750540at2759"/>
<sequence length="517" mass="57481">MEKLFHSVSEIALGEDGWKIKVRVLRLWEVPSFLKPDQTNSLEMVLIDEMGTKIHASVRKQLFYVFQSKLSEGKVYEMSCFSVAPSVGSYRTTLHPYKIVFQMTTKVQACEGASIPSLGISLCKIADVCQHTSDHDYLVDVLGFMTGISVEREYVRDGKVTKMVIFEITDASGKCECALFGQYVDTLNKLMGKSGGGMPIILVQFAKVKIFRDKASLQNVMNTTRILINPPIEQADQIRKSVTFGSMDVSSVPRIGARSKVSLEEDFLRTFPKKTLEQLHSTFEDGVFVVYATIGGLVDHEDWWYPACKCHRSVSADSGAFYCKGCAKHVFQMVPRFRVKVNVSDATNVGVFVVFDGDMQNLLNTPCSSLVSVAKAENAGHYPPEFEKLKGKKMLFKVEKCTSSSIFFDGSFRVKRVCDDPAIIQSFHFVGGQCTPSKEFTADLPKDVYHLDDEDVVVRSFVHAAFGEGCSRAVASAGESDMRSTSVGVKRKLEGTFVEIDSDDEPLSLRYGKLKQG</sequence>
<dbReference type="CDD" id="cd04480">
    <property type="entry name" value="RPA1_DBD_A_like"/>
    <property type="match status" value="1"/>
</dbReference>
<dbReference type="GO" id="GO:0008270">
    <property type="term" value="F:zinc ion binding"/>
    <property type="evidence" value="ECO:0007669"/>
    <property type="project" value="UniProtKB-KW"/>
</dbReference>
<evidence type="ECO:0000256" key="4">
    <source>
        <dbReference type="ARBA" id="ARBA00022833"/>
    </source>
</evidence>
<dbReference type="eggNOG" id="KOG0851">
    <property type="taxonomic scope" value="Eukaryota"/>
</dbReference>
<evidence type="ECO:0000256" key="3">
    <source>
        <dbReference type="ARBA" id="ARBA00022771"/>
    </source>
</evidence>
<keyword evidence="3" id="KW-0863">Zinc-finger</keyword>
<reference evidence="9" key="3">
    <citation type="submission" date="2015-04" db="UniProtKB">
        <authorList>
            <consortium name="EnsemblPlants"/>
        </authorList>
    </citation>
    <scope>IDENTIFICATION</scope>
    <source>
        <strain evidence="9">cv. Jemalong A17</strain>
    </source>
</reference>
<feature type="domain" description="Replication factor A C-terminal" evidence="7">
    <location>
        <begin position="289"/>
        <end position="399"/>
    </location>
</feature>
<dbReference type="HOGENOM" id="CLU_023486_4_1_1"/>
<dbReference type="GO" id="GO:0006289">
    <property type="term" value="P:nucleotide-excision repair"/>
    <property type="evidence" value="ECO:0000318"/>
    <property type="project" value="GO_Central"/>
</dbReference>
<dbReference type="PANTHER" id="PTHR47165:SF4">
    <property type="entry name" value="OS03G0429900 PROTEIN"/>
    <property type="match status" value="1"/>
</dbReference>
<evidence type="ECO:0000256" key="5">
    <source>
        <dbReference type="ARBA" id="ARBA00023125"/>
    </source>
</evidence>
<dbReference type="EMBL" id="CM001221">
    <property type="protein sequence ID" value="AES99245.1"/>
    <property type="molecule type" value="Genomic_DNA"/>
</dbReference>
<dbReference type="CDD" id="cd04481">
    <property type="entry name" value="RPA1_DBD_B_like"/>
    <property type="match status" value="1"/>
</dbReference>
<dbReference type="Proteomes" id="UP000002051">
    <property type="component" value="Chromosome 5"/>
</dbReference>
<keyword evidence="2" id="KW-0479">Metal-binding</keyword>
<evidence type="ECO:0000259" key="6">
    <source>
        <dbReference type="Pfam" id="PF02721"/>
    </source>
</evidence>
<protein>
    <submittedName>
        <fullName evidence="8">Replication factor-A carboxy-terminal domain protein</fullName>
    </submittedName>
</protein>
<proteinExistence type="inferred from homology"/>
<dbReference type="EnsemblPlants" id="AES99245">
    <property type="protein sequence ID" value="AES99245"/>
    <property type="gene ID" value="MTR_5g078250"/>
</dbReference>
<organism evidence="8 10">
    <name type="scientific">Medicago truncatula</name>
    <name type="common">Barrel medic</name>
    <name type="synonym">Medicago tribuloides</name>
    <dbReference type="NCBI Taxonomy" id="3880"/>
    <lineage>
        <taxon>Eukaryota</taxon>
        <taxon>Viridiplantae</taxon>
        <taxon>Streptophyta</taxon>
        <taxon>Embryophyta</taxon>
        <taxon>Tracheophyta</taxon>
        <taxon>Spermatophyta</taxon>
        <taxon>Magnoliopsida</taxon>
        <taxon>eudicotyledons</taxon>
        <taxon>Gunneridae</taxon>
        <taxon>Pentapetalae</taxon>
        <taxon>rosids</taxon>
        <taxon>fabids</taxon>
        <taxon>Fabales</taxon>
        <taxon>Fabaceae</taxon>
        <taxon>Papilionoideae</taxon>
        <taxon>50 kb inversion clade</taxon>
        <taxon>NPAAA clade</taxon>
        <taxon>Hologalegina</taxon>
        <taxon>IRL clade</taxon>
        <taxon>Trifolieae</taxon>
        <taxon>Medicago</taxon>
    </lineage>
</organism>
<evidence type="ECO:0000256" key="1">
    <source>
        <dbReference type="ARBA" id="ARBA00005690"/>
    </source>
</evidence>
<evidence type="ECO:0000256" key="2">
    <source>
        <dbReference type="ARBA" id="ARBA00022723"/>
    </source>
</evidence>
<keyword evidence="10" id="KW-1185">Reference proteome</keyword>
<dbReference type="Pfam" id="PF02721">
    <property type="entry name" value="DUF223"/>
    <property type="match status" value="1"/>
</dbReference>
<dbReference type="PaxDb" id="3880-AES99245"/>
<dbReference type="GO" id="GO:0005662">
    <property type="term" value="C:DNA replication factor A complex"/>
    <property type="evidence" value="ECO:0000318"/>
    <property type="project" value="GO_Central"/>
</dbReference>
<dbReference type="PANTHER" id="PTHR47165">
    <property type="entry name" value="OS03G0429900 PROTEIN"/>
    <property type="match status" value="1"/>
</dbReference>